<organism evidence="1 2">
    <name type="scientific">Candidatus Allofournierella merdipullorum</name>
    <dbReference type="NCBI Taxonomy" id="2838595"/>
    <lineage>
        <taxon>Bacteria</taxon>
        <taxon>Bacillati</taxon>
        <taxon>Bacillota</taxon>
        <taxon>Clostridia</taxon>
        <taxon>Eubacteriales</taxon>
        <taxon>Oscillospiraceae</taxon>
        <taxon>Allofournierella</taxon>
    </lineage>
</organism>
<accession>A0A9D2IZ68</accession>
<comment type="caution">
    <text evidence="1">The sequence shown here is derived from an EMBL/GenBank/DDBJ whole genome shotgun (WGS) entry which is preliminary data.</text>
</comment>
<dbReference type="EMBL" id="DXBV01000031">
    <property type="protein sequence ID" value="HIZ30307.1"/>
    <property type="molecule type" value="Genomic_DNA"/>
</dbReference>
<evidence type="ECO:0000313" key="1">
    <source>
        <dbReference type="EMBL" id="HIZ30307.1"/>
    </source>
</evidence>
<reference evidence="1" key="1">
    <citation type="journal article" date="2021" name="PeerJ">
        <title>Extensive microbial diversity within the chicken gut microbiome revealed by metagenomics and culture.</title>
        <authorList>
            <person name="Gilroy R."/>
            <person name="Ravi A."/>
            <person name="Getino M."/>
            <person name="Pursley I."/>
            <person name="Horton D.L."/>
            <person name="Alikhan N.F."/>
            <person name="Baker D."/>
            <person name="Gharbi K."/>
            <person name="Hall N."/>
            <person name="Watson M."/>
            <person name="Adriaenssens E.M."/>
            <person name="Foster-Nyarko E."/>
            <person name="Jarju S."/>
            <person name="Secka A."/>
            <person name="Antonio M."/>
            <person name="Oren A."/>
            <person name="Chaudhuri R.R."/>
            <person name="La Ragione R."/>
            <person name="Hildebrand F."/>
            <person name="Pallen M.J."/>
        </authorList>
    </citation>
    <scope>NUCLEOTIDE SEQUENCE</scope>
    <source>
        <strain evidence="1">ChiGjej4B4-18154</strain>
    </source>
</reference>
<gene>
    <name evidence="1" type="ORF">H9813_03610</name>
</gene>
<dbReference type="Proteomes" id="UP000824035">
    <property type="component" value="Unassembled WGS sequence"/>
</dbReference>
<proteinExistence type="predicted"/>
<reference evidence="1" key="2">
    <citation type="submission" date="2021-04" db="EMBL/GenBank/DDBJ databases">
        <authorList>
            <person name="Gilroy R."/>
        </authorList>
    </citation>
    <scope>NUCLEOTIDE SEQUENCE</scope>
    <source>
        <strain evidence="1">ChiGjej4B4-18154</strain>
    </source>
</reference>
<dbReference type="AlphaFoldDB" id="A0A9D2IZ68"/>
<sequence length="171" mass="19695">MITQRPTEEMIAQWKAVWRENKDRLSPNRKTGVQVLEYLQKHYPLTELSDPEALKAIAYDVTMNEYWAEKLPAGTAPSPRAFYLENEGAGRRFYLPENRDDPELWGGNVERIFVGVDLASGFYMVEGSTLLWDELRAFQGLDEKDLQNFVMVAQYLEAQERMNRTGGSPLT</sequence>
<name>A0A9D2IZ68_9FIRM</name>
<evidence type="ECO:0000313" key="2">
    <source>
        <dbReference type="Proteomes" id="UP000824035"/>
    </source>
</evidence>
<protein>
    <submittedName>
        <fullName evidence="1">Uncharacterized protein</fullName>
    </submittedName>
</protein>